<dbReference type="InterPro" id="IPR029044">
    <property type="entry name" value="Nucleotide-diphossugar_trans"/>
</dbReference>
<reference evidence="2 3" key="1">
    <citation type="submission" date="2024-01" db="EMBL/GenBank/DDBJ databases">
        <title>Genomic insights into the taxonomy and metabolism of the cyanobacterium Pannus brasiliensis CCIBt3594.</title>
        <authorList>
            <person name="Machado M."/>
            <person name="Botero N.B."/>
            <person name="Andreote A.P.D."/>
            <person name="Feitosa A.M.T."/>
            <person name="Popin R."/>
            <person name="Sivonen K."/>
            <person name="Fiore M.F."/>
        </authorList>
    </citation>
    <scope>NUCLEOTIDE SEQUENCE [LARGE SCALE GENOMIC DNA]</scope>
    <source>
        <strain evidence="2 3">CCIBt3594</strain>
    </source>
</reference>
<dbReference type="InterPro" id="IPR001173">
    <property type="entry name" value="Glyco_trans_2-like"/>
</dbReference>
<dbReference type="SUPFAM" id="SSF53448">
    <property type="entry name" value="Nucleotide-diphospho-sugar transferases"/>
    <property type="match status" value="1"/>
</dbReference>
<dbReference type="GO" id="GO:0016757">
    <property type="term" value="F:glycosyltransferase activity"/>
    <property type="evidence" value="ECO:0007669"/>
    <property type="project" value="UniProtKB-KW"/>
</dbReference>
<keyword evidence="2" id="KW-0328">Glycosyltransferase</keyword>
<accession>A0AAW9QZS2</accession>
<dbReference type="EMBL" id="JBAFSM010000052">
    <property type="protein sequence ID" value="MEG3439563.1"/>
    <property type="molecule type" value="Genomic_DNA"/>
</dbReference>
<name>A0AAW9QZS2_9CHRO</name>
<dbReference type="AlphaFoldDB" id="A0AAW9QZS2"/>
<comment type="caution">
    <text evidence="2">The sequence shown here is derived from an EMBL/GenBank/DDBJ whole genome shotgun (WGS) entry which is preliminary data.</text>
</comment>
<keyword evidence="3" id="KW-1185">Reference proteome</keyword>
<evidence type="ECO:0000313" key="3">
    <source>
        <dbReference type="Proteomes" id="UP001328733"/>
    </source>
</evidence>
<dbReference type="EC" id="2.4.-.-" evidence="2"/>
<dbReference type="Gene3D" id="3.90.550.10">
    <property type="entry name" value="Spore Coat Polysaccharide Biosynthesis Protein SpsA, Chain A"/>
    <property type="match status" value="1"/>
</dbReference>
<evidence type="ECO:0000313" key="2">
    <source>
        <dbReference type="EMBL" id="MEG3439563.1"/>
    </source>
</evidence>
<evidence type="ECO:0000259" key="1">
    <source>
        <dbReference type="Pfam" id="PF00535"/>
    </source>
</evidence>
<dbReference type="RefSeq" id="WP_332867046.1">
    <property type="nucleotide sequence ID" value="NZ_JBAFSM010000052.1"/>
</dbReference>
<feature type="domain" description="Glycosyltransferase 2-like" evidence="1">
    <location>
        <begin position="5"/>
        <end position="166"/>
    </location>
</feature>
<organism evidence="2 3">
    <name type="scientific">Pannus brasiliensis CCIBt3594</name>
    <dbReference type="NCBI Taxonomy" id="1427578"/>
    <lineage>
        <taxon>Bacteria</taxon>
        <taxon>Bacillati</taxon>
        <taxon>Cyanobacteriota</taxon>
        <taxon>Cyanophyceae</taxon>
        <taxon>Oscillatoriophycideae</taxon>
        <taxon>Chroococcales</taxon>
        <taxon>Microcystaceae</taxon>
        <taxon>Pannus</taxon>
    </lineage>
</organism>
<dbReference type="PANTHER" id="PTHR43685">
    <property type="entry name" value="GLYCOSYLTRANSFERASE"/>
    <property type="match status" value="1"/>
</dbReference>
<dbReference type="InterPro" id="IPR050834">
    <property type="entry name" value="Glycosyltransf_2"/>
</dbReference>
<proteinExistence type="predicted"/>
<keyword evidence="2" id="KW-0808">Transferase</keyword>
<dbReference type="Proteomes" id="UP001328733">
    <property type="component" value="Unassembled WGS sequence"/>
</dbReference>
<dbReference type="Pfam" id="PF00535">
    <property type="entry name" value="Glycos_transf_2"/>
    <property type="match status" value="1"/>
</dbReference>
<sequence length="404" mass="47782">MPRVSVIIPSFNHEKYIGETIESVLRQTYQDFEIVITDDGSTDNTVEIVKSFTDPRIKLFYFPRNRGACVAANHCLEHASGEYIAMLSSDDIFIESKLEKQVNFLDNHPNYGVVFSFAQIIDEDGRDFVEDEHFYTNIFIQNNRSRWEWLNYFFYRGNCLCHPSALIRRECYTAVGQYDSRFAQLPDLDFWIRICSQYEIHILPENLLKFRVRQDRANASARRPDTGVRTAIEFKQILENFLTPVIQRDFAKIFFDRLDKLSDNFPGIISFFLAQIAIQAGSLAHKSFAVDTLYRLFQKDPTIRKVIQERLEFDFIDLIQLMGQQDIFNLVNVENLEKDLIKTQLDFRQCYEKVEKIPALENQIIELQNRITYIESSRFWKFRNAWFDFKRKLRLIDDTADDYS</sequence>
<gene>
    <name evidence="2" type="ORF">V0288_20715</name>
</gene>
<dbReference type="PANTHER" id="PTHR43685:SF2">
    <property type="entry name" value="GLYCOSYLTRANSFERASE 2-LIKE DOMAIN-CONTAINING PROTEIN"/>
    <property type="match status" value="1"/>
</dbReference>
<protein>
    <submittedName>
        <fullName evidence="2">Glycosyltransferase</fullName>
        <ecNumber evidence="2">2.4.-.-</ecNumber>
    </submittedName>
</protein>